<dbReference type="RefSeq" id="WP_273614409.1">
    <property type="nucleotide sequence ID" value="NZ_CP117416.1"/>
</dbReference>
<keyword evidence="2" id="KW-1185">Reference proteome</keyword>
<evidence type="ECO:0008006" key="3">
    <source>
        <dbReference type="Google" id="ProtNLM"/>
    </source>
</evidence>
<proteinExistence type="predicted"/>
<dbReference type="Proteomes" id="UP001220509">
    <property type="component" value="Chromosome"/>
</dbReference>
<dbReference type="AlphaFoldDB" id="A0AAX3M1K9"/>
<evidence type="ECO:0000313" key="1">
    <source>
        <dbReference type="EMBL" id="WCT56102.1"/>
    </source>
</evidence>
<protein>
    <recommendedName>
        <fullName evidence="3">PepSY domain-containing protein</fullName>
    </recommendedName>
</protein>
<dbReference type="EMBL" id="CP117416">
    <property type="protein sequence ID" value="WCT56102.1"/>
    <property type="molecule type" value="Genomic_DNA"/>
</dbReference>
<accession>A0AAX3M1K9</accession>
<reference evidence="1 2" key="1">
    <citation type="submission" date="2023-02" db="EMBL/GenBank/DDBJ databases">
        <title>Genome sequence of Paenibacillus kyungheensis KACC 18744.</title>
        <authorList>
            <person name="Kim S."/>
            <person name="Heo J."/>
            <person name="Kwon S.-W."/>
        </authorList>
    </citation>
    <scope>NUCLEOTIDE SEQUENCE [LARGE SCALE GENOMIC DNA]</scope>
    <source>
        <strain evidence="1 2">KACC 18744</strain>
    </source>
</reference>
<name>A0AAX3M1K9_9BACL</name>
<gene>
    <name evidence="1" type="ORF">PQ456_00835</name>
</gene>
<sequence length="65" mass="7715">MLLSREQLQQAFQQANINVRLKAKEAGASIYYIKNNKRLREDASGQKYEIVYSESGERKEYEYHE</sequence>
<dbReference type="KEGG" id="pka:PQ456_00835"/>
<evidence type="ECO:0000313" key="2">
    <source>
        <dbReference type="Proteomes" id="UP001220509"/>
    </source>
</evidence>
<organism evidence="1 2">
    <name type="scientific">Paenibacillus kyungheensis</name>
    <dbReference type="NCBI Taxonomy" id="1452732"/>
    <lineage>
        <taxon>Bacteria</taxon>
        <taxon>Bacillati</taxon>
        <taxon>Bacillota</taxon>
        <taxon>Bacilli</taxon>
        <taxon>Bacillales</taxon>
        <taxon>Paenibacillaceae</taxon>
        <taxon>Paenibacillus</taxon>
    </lineage>
</organism>